<feature type="compositionally biased region" description="Pro residues" evidence="3">
    <location>
        <begin position="31"/>
        <end position="52"/>
    </location>
</feature>
<dbReference type="GO" id="GO:0004252">
    <property type="term" value="F:serine-type endopeptidase activity"/>
    <property type="evidence" value="ECO:0007669"/>
    <property type="project" value="InterPro"/>
</dbReference>
<organism evidence="4 5">
    <name type="scientific">Nonomuraea soli</name>
    <dbReference type="NCBI Taxonomy" id="1032476"/>
    <lineage>
        <taxon>Bacteria</taxon>
        <taxon>Bacillati</taxon>
        <taxon>Actinomycetota</taxon>
        <taxon>Actinomycetes</taxon>
        <taxon>Streptosporangiales</taxon>
        <taxon>Streptosporangiaceae</taxon>
        <taxon>Nonomuraea</taxon>
    </lineage>
</organism>
<keyword evidence="4" id="KW-0645">Protease</keyword>
<keyword evidence="5" id="KW-1185">Reference proteome</keyword>
<dbReference type="AlphaFoldDB" id="A0A7W0HN78"/>
<dbReference type="Proteomes" id="UP000530928">
    <property type="component" value="Unassembled WGS sequence"/>
</dbReference>
<dbReference type="InterPro" id="IPR001907">
    <property type="entry name" value="ClpP"/>
</dbReference>
<dbReference type="InterPro" id="IPR029045">
    <property type="entry name" value="ClpP/crotonase-like_dom_sf"/>
</dbReference>
<comment type="caution">
    <text evidence="4">The sequence shown here is derived from an EMBL/GenBank/DDBJ whole genome shotgun (WGS) entry which is preliminary data.</text>
</comment>
<comment type="similarity">
    <text evidence="1 2">Belongs to the peptidase S14 family.</text>
</comment>
<dbReference type="Gene3D" id="3.90.226.10">
    <property type="entry name" value="2-enoyl-CoA Hydratase, Chain A, domain 1"/>
    <property type="match status" value="1"/>
</dbReference>
<dbReference type="GO" id="GO:0009368">
    <property type="term" value="C:endopeptidase Clp complex"/>
    <property type="evidence" value="ECO:0007669"/>
    <property type="project" value="TreeGrafter"/>
</dbReference>
<accession>A0A7W0HN78</accession>
<reference evidence="4 5" key="1">
    <citation type="submission" date="2020-07" db="EMBL/GenBank/DDBJ databases">
        <title>Genomic Encyclopedia of Type Strains, Phase IV (KMG-IV): sequencing the most valuable type-strain genomes for metagenomic binning, comparative biology and taxonomic classification.</title>
        <authorList>
            <person name="Goeker M."/>
        </authorList>
    </citation>
    <scope>NUCLEOTIDE SEQUENCE [LARGE SCALE GENOMIC DNA]</scope>
    <source>
        <strain evidence="4 5">DSM 45533</strain>
    </source>
</reference>
<gene>
    <name evidence="4" type="ORF">HNR30_000576</name>
</gene>
<dbReference type="PANTHER" id="PTHR10381:SF11">
    <property type="entry name" value="ATP-DEPENDENT CLP PROTEASE PROTEOLYTIC SUBUNIT, MITOCHONDRIAL"/>
    <property type="match status" value="1"/>
</dbReference>
<name>A0A7W0HN78_9ACTN</name>
<proteinExistence type="inferred from homology"/>
<dbReference type="EMBL" id="JACDUR010000001">
    <property type="protein sequence ID" value="MBA2889241.1"/>
    <property type="molecule type" value="Genomic_DNA"/>
</dbReference>
<sequence>MPGLPEIPEIPESPGEPRAGFVGFQARWTPPGLPPERPGPLPPLPRPEPMPLRGPSYSVHVTHDPIAERLFEQRIVLAHGELTEQNVTPWCAGLLTLGAIGRQPIKLHLSIPDGELGAVLTMLDTLDSLTVEVHAQVTGRLGGPALALLAAVTRRRGSPNSLFRMGEPHLTARGTTEEVLDQQEQNRRMLDTIYWRLSDLTGKEVDEIRHDSVRGRHLNVEEAIAYGLLEGL</sequence>
<dbReference type="InterPro" id="IPR023562">
    <property type="entry name" value="ClpP/TepA"/>
</dbReference>
<evidence type="ECO:0000313" key="5">
    <source>
        <dbReference type="Proteomes" id="UP000530928"/>
    </source>
</evidence>
<dbReference type="SUPFAM" id="SSF52096">
    <property type="entry name" value="ClpP/crotonase"/>
    <property type="match status" value="1"/>
</dbReference>
<dbReference type="GO" id="GO:0051117">
    <property type="term" value="F:ATPase binding"/>
    <property type="evidence" value="ECO:0007669"/>
    <property type="project" value="TreeGrafter"/>
</dbReference>
<dbReference type="PANTHER" id="PTHR10381">
    <property type="entry name" value="ATP-DEPENDENT CLP PROTEASE PROTEOLYTIC SUBUNIT"/>
    <property type="match status" value="1"/>
</dbReference>
<dbReference type="PRINTS" id="PR00127">
    <property type="entry name" value="CLPPROTEASEP"/>
</dbReference>
<evidence type="ECO:0000256" key="2">
    <source>
        <dbReference type="RuleBase" id="RU003567"/>
    </source>
</evidence>
<feature type="compositionally biased region" description="Low complexity" evidence="3">
    <location>
        <begin position="1"/>
        <end position="17"/>
    </location>
</feature>
<evidence type="ECO:0000256" key="1">
    <source>
        <dbReference type="ARBA" id="ARBA00007039"/>
    </source>
</evidence>
<evidence type="ECO:0000313" key="4">
    <source>
        <dbReference type="EMBL" id="MBA2889241.1"/>
    </source>
</evidence>
<keyword evidence="4" id="KW-0378">Hydrolase</keyword>
<protein>
    <recommendedName>
        <fullName evidence="2">ATP-dependent Clp protease proteolytic subunit</fullName>
    </recommendedName>
</protein>
<dbReference type="GO" id="GO:0004176">
    <property type="term" value="F:ATP-dependent peptidase activity"/>
    <property type="evidence" value="ECO:0007669"/>
    <property type="project" value="InterPro"/>
</dbReference>
<dbReference type="RefSeq" id="WP_181608056.1">
    <property type="nucleotide sequence ID" value="NZ_BAABAM010000001.1"/>
</dbReference>
<dbReference type="Pfam" id="PF00574">
    <property type="entry name" value="CLP_protease"/>
    <property type="match status" value="1"/>
</dbReference>
<dbReference type="GO" id="GO:0006515">
    <property type="term" value="P:protein quality control for misfolded or incompletely synthesized proteins"/>
    <property type="evidence" value="ECO:0007669"/>
    <property type="project" value="TreeGrafter"/>
</dbReference>
<feature type="region of interest" description="Disordered" evidence="3">
    <location>
        <begin position="1"/>
        <end position="54"/>
    </location>
</feature>
<evidence type="ECO:0000256" key="3">
    <source>
        <dbReference type="SAM" id="MobiDB-lite"/>
    </source>
</evidence>